<dbReference type="PANTHER" id="PTHR33908:SF3">
    <property type="entry name" value="UNDECAPRENYL PHOSPHATE-ALPHA-4-AMINO-4-DEOXY-L-ARABINOSE ARABINOSYL TRANSFERASE"/>
    <property type="match status" value="1"/>
</dbReference>
<evidence type="ECO:0000256" key="1">
    <source>
        <dbReference type="ARBA" id="ARBA00004651"/>
    </source>
</evidence>
<name>A0A5M4B207_9BACT</name>
<proteinExistence type="predicted"/>
<comment type="caution">
    <text evidence="10">The sequence shown here is derived from an EMBL/GenBank/DDBJ whole genome shotgun (WGS) entry which is preliminary data.</text>
</comment>
<feature type="transmembrane region" description="Helical" evidence="8">
    <location>
        <begin position="17"/>
        <end position="36"/>
    </location>
</feature>
<feature type="transmembrane region" description="Helical" evidence="8">
    <location>
        <begin position="384"/>
        <end position="403"/>
    </location>
</feature>
<evidence type="ECO:0000256" key="7">
    <source>
        <dbReference type="ARBA" id="ARBA00023136"/>
    </source>
</evidence>
<evidence type="ECO:0000256" key="5">
    <source>
        <dbReference type="ARBA" id="ARBA00022692"/>
    </source>
</evidence>
<protein>
    <submittedName>
        <fullName evidence="10">Dolichyl-phosphate-mannose--protein mannosyltransferase</fullName>
    </submittedName>
</protein>
<feature type="transmembrane region" description="Helical" evidence="8">
    <location>
        <begin position="267"/>
        <end position="290"/>
    </location>
</feature>
<organism evidence="10 11">
    <name type="scientific">Prolixibacter bellariivorans</name>
    <dbReference type="NCBI Taxonomy" id="314319"/>
    <lineage>
        <taxon>Bacteria</taxon>
        <taxon>Pseudomonadati</taxon>
        <taxon>Bacteroidota</taxon>
        <taxon>Bacteroidia</taxon>
        <taxon>Marinilabiliales</taxon>
        <taxon>Prolixibacteraceae</taxon>
        <taxon>Prolixibacter</taxon>
    </lineage>
</organism>
<keyword evidence="11" id="KW-1185">Reference proteome</keyword>
<keyword evidence="2" id="KW-1003">Cell membrane</keyword>
<dbReference type="EMBL" id="BLAX01000001">
    <property type="protein sequence ID" value="GET34104.1"/>
    <property type="molecule type" value="Genomic_DNA"/>
</dbReference>
<evidence type="ECO:0000256" key="6">
    <source>
        <dbReference type="ARBA" id="ARBA00022989"/>
    </source>
</evidence>
<accession>A0A5M4B207</accession>
<keyword evidence="6 8" id="KW-1133">Transmembrane helix</keyword>
<comment type="subcellular location">
    <subcellularLocation>
        <location evidence="1">Cell membrane</location>
        <topology evidence="1">Multi-pass membrane protein</topology>
    </subcellularLocation>
</comment>
<keyword evidence="7 8" id="KW-0472">Membrane</keyword>
<reference evidence="10 11" key="1">
    <citation type="submission" date="2019-10" db="EMBL/GenBank/DDBJ databases">
        <title>Prolixibacter strains distinguished by the presence of nitrate reductase genes were adept at nitrate-dependent anaerobic corrosion of metallic iron and carbon steel.</title>
        <authorList>
            <person name="Iino T."/>
            <person name="Shono N."/>
            <person name="Ito K."/>
            <person name="Nakamura R."/>
            <person name="Sueoka K."/>
            <person name="Harayama S."/>
            <person name="Ohkuma M."/>
        </authorList>
    </citation>
    <scope>NUCLEOTIDE SEQUENCE [LARGE SCALE GENOMIC DNA]</scope>
    <source>
        <strain evidence="10 11">JCM 13498</strain>
    </source>
</reference>
<evidence type="ECO:0000256" key="2">
    <source>
        <dbReference type="ARBA" id="ARBA00022475"/>
    </source>
</evidence>
<sequence length="529" mass="61331">MNIQESKKFKQMKTGKYLPIFLFFAAFFLYTAGIRYNPIYILDESKNVECAREMFTRNDLVVPTFNDRLRTDKPPLHYYFMMASFKIFGVNEFAARFFSAIMGALTLLITFLFTKKYAGEKTALLTWLILITSLNFSIEFHLAVPDPYLIFFMTLTHWAFFEFYQNRKWPWLITMYAALGLAILAKGPVALGFAGLNGLLFLIMKRDFRWKTIKQFRLLLGVVVTGLIAIPWYVKVGLATHGEWTRQFFFKHNLDRFSSEMEGHGGFFLLTAIFVLLAFLPYTIFLFQSYREAFRQRKNNDLILFSMIVSLVIIVFFSISSTQLPNYPMPAYPFVAVLIGYYLSNVNLKMKKPLWISLIIGLLIPIGAFIAMKLDKSLVPVANMAWFFLVIPAGSVWALYNFYQQRSQQRIFTALSAGWIMAGILFFMVVFPAVNRQNPVQKALTAMDISRPVAYYGRFNPAFAFALKKHIPQMKTPEEVSAFFQEHPNGYLISITKVQKELEALPLKEIVRQKDLFENKTTQVYQWKP</sequence>
<evidence type="ECO:0000259" key="9">
    <source>
        <dbReference type="Pfam" id="PF13231"/>
    </source>
</evidence>
<evidence type="ECO:0000256" key="4">
    <source>
        <dbReference type="ARBA" id="ARBA00022679"/>
    </source>
</evidence>
<feature type="transmembrane region" description="Helical" evidence="8">
    <location>
        <begin position="331"/>
        <end position="348"/>
    </location>
</feature>
<feature type="transmembrane region" description="Helical" evidence="8">
    <location>
        <begin position="216"/>
        <end position="234"/>
    </location>
</feature>
<gene>
    <name evidence="10" type="ORF">PbJCM13498_29670</name>
</gene>
<dbReference type="GO" id="GO:0016763">
    <property type="term" value="F:pentosyltransferase activity"/>
    <property type="evidence" value="ECO:0007669"/>
    <property type="project" value="TreeGrafter"/>
</dbReference>
<keyword evidence="5 8" id="KW-0812">Transmembrane</keyword>
<feature type="transmembrane region" description="Helical" evidence="8">
    <location>
        <begin position="93"/>
        <end position="113"/>
    </location>
</feature>
<dbReference type="Proteomes" id="UP000391834">
    <property type="component" value="Unassembled WGS sequence"/>
</dbReference>
<keyword evidence="4 10" id="KW-0808">Transferase</keyword>
<dbReference type="GO" id="GO:0009103">
    <property type="term" value="P:lipopolysaccharide biosynthetic process"/>
    <property type="evidence" value="ECO:0007669"/>
    <property type="project" value="UniProtKB-ARBA"/>
</dbReference>
<evidence type="ECO:0000313" key="10">
    <source>
        <dbReference type="EMBL" id="GET34104.1"/>
    </source>
</evidence>
<keyword evidence="3 10" id="KW-0328">Glycosyltransferase</keyword>
<evidence type="ECO:0000256" key="3">
    <source>
        <dbReference type="ARBA" id="ARBA00022676"/>
    </source>
</evidence>
<evidence type="ECO:0000313" key="11">
    <source>
        <dbReference type="Proteomes" id="UP000391834"/>
    </source>
</evidence>
<feature type="transmembrane region" description="Helical" evidence="8">
    <location>
        <begin position="171"/>
        <end position="204"/>
    </location>
</feature>
<dbReference type="PANTHER" id="PTHR33908">
    <property type="entry name" value="MANNOSYLTRANSFERASE YKCB-RELATED"/>
    <property type="match status" value="1"/>
</dbReference>
<evidence type="ECO:0000256" key="8">
    <source>
        <dbReference type="SAM" id="Phobius"/>
    </source>
</evidence>
<feature type="transmembrane region" description="Helical" evidence="8">
    <location>
        <begin position="355"/>
        <end position="372"/>
    </location>
</feature>
<dbReference type="InterPro" id="IPR038731">
    <property type="entry name" value="RgtA/B/C-like"/>
</dbReference>
<dbReference type="AlphaFoldDB" id="A0A5M4B207"/>
<dbReference type="InterPro" id="IPR050297">
    <property type="entry name" value="LipidA_mod_glycosyltrf_83"/>
</dbReference>
<feature type="transmembrane region" description="Helical" evidence="8">
    <location>
        <begin position="125"/>
        <end position="144"/>
    </location>
</feature>
<feature type="transmembrane region" description="Helical" evidence="8">
    <location>
        <begin position="415"/>
        <end position="434"/>
    </location>
</feature>
<dbReference type="Pfam" id="PF13231">
    <property type="entry name" value="PMT_2"/>
    <property type="match status" value="1"/>
</dbReference>
<dbReference type="GO" id="GO:0010041">
    <property type="term" value="P:response to iron(III) ion"/>
    <property type="evidence" value="ECO:0007669"/>
    <property type="project" value="TreeGrafter"/>
</dbReference>
<feature type="domain" description="Glycosyltransferase RgtA/B/C/D-like" evidence="9">
    <location>
        <begin position="72"/>
        <end position="232"/>
    </location>
</feature>
<feature type="transmembrane region" description="Helical" evidence="8">
    <location>
        <begin position="302"/>
        <end position="319"/>
    </location>
</feature>
<dbReference type="GO" id="GO:0005886">
    <property type="term" value="C:plasma membrane"/>
    <property type="evidence" value="ECO:0007669"/>
    <property type="project" value="UniProtKB-SubCell"/>
</dbReference>